<dbReference type="Gene3D" id="3.40.50.300">
    <property type="entry name" value="P-loop containing nucleotide triphosphate hydrolases"/>
    <property type="match status" value="2"/>
</dbReference>
<proteinExistence type="predicted"/>
<dbReference type="InterPro" id="IPR008571">
    <property type="entry name" value="HerA-like"/>
</dbReference>
<dbReference type="InterPro" id="IPR027417">
    <property type="entry name" value="P-loop_NTPase"/>
</dbReference>
<organism evidence="2 3">
    <name type="scientific">Ruminococcus intestinalis</name>
    <dbReference type="NCBI Taxonomy" id="2763066"/>
    <lineage>
        <taxon>Bacteria</taxon>
        <taxon>Bacillati</taxon>
        <taxon>Bacillota</taxon>
        <taxon>Clostridia</taxon>
        <taxon>Eubacteriales</taxon>
        <taxon>Oscillospiraceae</taxon>
        <taxon>Ruminococcus</taxon>
    </lineage>
</organism>
<reference evidence="2 3" key="1">
    <citation type="submission" date="2020-08" db="EMBL/GenBank/DDBJ databases">
        <title>Genome public.</title>
        <authorList>
            <person name="Liu C."/>
            <person name="Sun Q."/>
        </authorList>
    </citation>
    <scope>NUCLEOTIDE SEQUENCE [LARGE SCALE GENOMIC DNA]</scope>
    <source>
        <strain evidence="2 3">NSJ-71</strain>
    </source>
</reference>
<keyword evidence="3" id="KW-1185">Reference proteome</keyword>
<name>A0ABR7HLB7_9FIRM</name>
<evidence type="ECO:0000313" key="2">
    <source>
        <dbReference type="EMBL" id="MBC5728277.1"/>
    </source>
</evidence>
<keyword evidence="2" id="KW-0067">ATP-binding</keyword>
<protein>
    <submittedName>
        <fullName evidence="2">ATP-binding protein</fullName>
    </submittedName>
</protein>
<evidence type="ECO:0000259" key="1">
    <source>
        <dbReference type="Pfam" id="PF01935"/>
    </source>
</evidence>
<dbReference type="PANTHER" id="PTHR42957">
    <property type="entry name" value="HELICASE MJ1565-RELATED"/>
    <property type="match status" value="1"/>
</dbReference>
<comment type="caution">
    <text evidence="2">The sequence shown here is derived from an EMBL/GenBank/DDBJ whole genome shotgun (WGS) entry which is preliminary data.</text>
</comment>
<dbReference type="SUPFAM" id="SSF52540">
    <property type="entry name" value="P-loop containing nucleoside triphosphate hydrolases"/>
    <property type="match status" value="1"/>
</dbReference>
<dbReference type="RefSeq" id="WP_186935436.1">
    <property type="nucleotide sequence ID" value="NZ_JACOPS010000003.1"/>
</dbReference>
<dbReference type="EMBL" id="JACOPS010000003">
    <property type="protein sequence ID" value="MBC5728277.1"/>
    <property type="molecule type" value="Genomic_DNA"/>
</dbReference>
<feature type="domain" description="Helicase HerA central" evidence="1">
    <location>
        <begin position="222"/>
        <end position="355"/>
    </location>
</feature>
<dbReference type="Pfam" id="PF01935">
    <property type="entry name" value="DUF87"/>
    <property type="match status" value="1"/>
</dbReference>
<dbReference type="InterPro" id="IPR002789">
    <property type="entry name" value="HerA_central"/>
</dbReference>
<dbReference type="GO" id="GO:0005524">
    <property type="term" value="F:ATP binding"/>
    <property type="evidence" value="ECO:0007669"/>
    <property type="project" value="UniProtKB-KW"/>
</dbReference>
<dbReference type="PANTHER" id="PTHR42957:SF1">
    <property type="entry name" value="HELICASE MJ1565-RELATED"/>
    <property type="match status" value="1"/>
</dbReference>
<accession>A0ABR7HLB7</accession>
<sequence>MNKISIDTLNDRDPLLKLVQPDNFIGWVYSIDYDSALVVTNDAWKAKVNGIPHNSFLVASSFNPSNYASVTSMEKEVILLRVIGTCKLPQDDDMIRTKIDNYQNQTDVYLEDNNKGYDPITQNRLQFGGLKCRVLGTFYMKNSELNMGSDIESFSVSMRMGVYMPKGDALSLIVNYVDPIRKNRFKEELTLLGINKELQPFEIGTVRYTSTDRLHRANAADRIAFHIQPSDFLARRTAVLGMTRTGKSNMIKQTISVVKSIADNCQLPIGQLVFDINGEYANANKQDNGSISDIYSEGCERYRMIPTEGFSHLLNNFYSELQEGLTILSELIRENKKDGSADIDTFLGMSLEQPDSLDEPGEYKRWQVKTALYKTLLKRAGYDYNGTFSVKFEANKKVREAVDAVINADAEPGCEVHFDPNNSLSYEEALKWFIAARSANKDKKTTGKLKSSSGSNWFDEECIAMLNLLDGHNNNDSYIRGFRTIECGRPYHTPYRTQDVCEEIYQHLMQGKIVILDLSVGQAQLRERLSKRIAKYVFNASMNCFTSGQSPQNIVIYIEEAHNLIGRNMDLSETWPRLAKEGAKYKIALVYATQEVSSVHPNILANTENWFISHLNSEKEISELAKFYDFADFKLSLLRSQDVGFSRVKTLSSPFVVPIQINKFDPEKIIAEKGQ</sequence>
<gene>
    <name evidence="2" type="ORF">H8R91_07060</name>
</gene>
<evidence type="ECO:0000313" key="3">
    <source>
        <dbReference type="Proteomes" id="UP000636755"/>
    </source>
</evidence>
<keyword evidence="2" id="KW-0547">Nucleotide-binding</keyword>
<dbReference type="Proteomes" id="UP000636755">
    <property type="component" value="Unassembled WGS sequence"/>
</dbReference>